<keyword evidence="5 9" id="KW-1133">Transmembrane helix</keyword>
<organism evidence="11 12">
    <name type="scientific">Mesorhabditis spiculigera</name>
    <dbReference type="NCBI Taxonomy" id="96644"/>
    <lineage>
        <taxon>Eukaryota</taxon>
        <taxon>Metazoa</taxon>
        <taxon>Ecdysozoa</taxon>
        <taxon>Nematoda</taxon>
        <taxon>Chromadorea</taxon>
        <taxon>Rhabditida</taxon>
        <taxon>Rhabditina</taxon>
        <taxon>Rhabditomorpha</taxon>
        <taxon>Rhabditoidea</taxon>
        <taxon>Rhabditidae</taxon>
        <taxon>Mesorhabditinae</taxon>
        <taxon>Mesorhabditis</taxon>
    </lineage>
</organism>
<dbReference type="Pfam" id="PF00999">
    <property type="entry name" value="Na_H_Exchanger"/>
    <property type="match status" value="1"/>
</dbReference>
<evidence type="ECO:0000256" key="5">
    <source>
        <dbReference type="ARBA" id="ARBA00022989"/>
    </source>
</evidence>
<dbReference type="GO" id="GO:0016020">
    <property type="term" value="C:membrane"/>
    <property type="evidence" value="ECO:0007669"/>
    <property type="project" value="UniProtKB-SubCell"/>
</dbReference>
<evidence type="ECO:0000256" key="7">
    <source>
        <dbReference type="ARBA" id="ARBA00023136"/>
    </source>
</evidence>
<feature type="region of interest" description="Disordered" evidence="8">
    <location>
        <begin position="668"/>
        <end position="727"/>
    </location>
</feature>
<evidence type="ECO:0000256" key="3">
    <source>
        <dbReference type="ARBA" id="ARBA00022449"/>
    </source>
</evidence>
<feature type="region of interest" description="Disordered" evidence="8">
    <location>
        <begin position="548"/>
        <end position="569"/>
    </location>
</feature>
<evidence type="ECO:0000256" key="8">
    <source>
        <dbReference type="SAM" id="MobiDB-lite"/>
    </source>
</evidence>
<dbReference type="PANTHER" id="PTHR43562:SF4">
    <property type="entry name" value="NA(+)_H(+) ANTIPORTER NHAS5"/>
    <property type="match status" value="1"/>
</dbReference>
<keyword evidence="7 9" id="KW-0472">Membrane</keyword>
<evidence type="ECO:0000256" key="6">
    <source>
        <dbReference type="ARBA" id="ARBA00023065"/>
    </source>
</evidence>
<dbReference type="GO" id="GO:1902600">
    <property type="term" value="P:proton transmembrane transport"/>
    <property type="evidence" value="ECO:0007669"/>
    <property type="project" value="InterPro"/>
</dbReference>
<sequence length="727" mass="77082">MVSVSPASMSLVEQPCGIGRDRVLDGVVVLNGQYLSGHHRLRRRIPKPLITIPIDDAPGVDIPRGMLGIDILPRRLLPFSGRNLPDEHDYPAARDYLQLGATPVQVQLVYALKTATLVSKKAKDILRAAGLPPAPGRQPARCCRPVEDPQGDRAVSDPAGAGDFRAGVPAQIADGYHRVCASYHVDENTGIPAKIAPSTVTPWHVPVVVGELAAGVVFGVTGFGLLDSSDQTFTFLADIGFALTMMVAGSHVPVRDPAVRAAIGKGAVRSVVVGLLSVVAGYGAATAFGTGHAALYAVLIASSSAALILPIVDSLGLGGTSVLQMTAQVAIADTVCIVALPLVIDPDNAPRAGVGALAVAACAVALFFVLRAFHRSGHWRKLHKFSEKRKFALELRINLVILFLWQRWPPALTCRSCSRASPSDWSWPQSVNPAASPNNSSRSPTASSRSLLRLVGSGDQSARPRHPSVRHLARIGLGWSNSVVHAAIRVLGLPLPLGVLSAAQLGVPVAAVTVGTQLGVMGDGEPAAILLAAMITIGAATLAGAAASKADQPHDGGDVHQQQPGPQPRDLLGQFVDFEGQEQAGRHHCEVLAPAFDHPQPDGLDHLQARVDQQTDRDPGERRRRQRKRLLDVMDQFGIVDVPTQLAGQWSDQRQFVLEGVLDAPFDDLSLNTPDRQKNQPQSAEHSLGGKKSHDQPVAKQPSPRNLGSGVRRPGRSRCSRNEVAAT</sequence>
<feature type="transmembrane region" description="Helical" evidence="9">
    <location>
        <begin position="325"/>
        <end position="344"/>
    </location>
</feature>
<feature type="transmembrane region" description="Helical" evidence="9">
    <location>
        <begin position="294"/>
        <end position="313"/>
    </location>
</feature>
<feature type="transmembrane region" description="Helical" evidence="9">
    <location>
        <begin position="266"/>
        <end position="288"/>
    </location>
</feature>
<dbReference type="AlphaFoldDB" id="A0AA36FNH9"/>
<feature type="transmembrane region" description="Helical" evidence="9">
    <location>
        <begin position="203"/>
        <end position="226"/>
    </location>
</feature>
<evidence type="ECO:0000256" key="2">
    <source>
        <dbReference type="ARBA" id="ARBA00022448"/>
    </source>
</evidence>
<dbReference type="PANTHER" id="PTHR43562">
    <property type="entry name" value="NAPA-TYPE SODIUM/HYDROGEN ANTIPORTER"/>
    <property type="match status" value="1"/>
</dbReference>
<evidence type="ECO:0000259" key="10">
    <source>
        <dbReference type="Pfam" id="PF00999"/>
    </source>
</evidence>
<name>A0AA36FNH9_9BILA</name>
<comment type="caution">
    <text evidence="11">The sequence shown here is derived from an EMBL/GenBank/DDBJ whole genome shotgun (WGS) entry which is preliminary data.</text>
</comment>
<keyword evidence="4 9" id="KW-0812">Transmembrane</keyword>
<feature type="domain" description="Cation/H+ exchanger transmembrane" evidence="10">
    <location>
        <begin position="195"/>
        <end position="404"/>
    </location>
</feature>
<gene>
    <name evidence="11" type="ORF">MSPICULIGERA_LOCUS345</name>
</gene>
<dbReference type="InterPro" id="IPR006153">
    <property type="entry name" value="Cation/H_exchanger_TM"/>
</dbReference>
<accession>A0AA36FNH9</accession>
<keyword evidence="2" id="KW-0813">Transport</keyword>
<dbReference type="InterPro" id="IPR038770">
    <property type="entry name" value="Na+/solute_symporter_sf"/>
</dbReference>
<feature type="non-terminal residue" evidence="11">
    <location>
        <position position="1"/>
    </location>
</feature>
<evidence type="ECO:0000313" key="11">
    <source>
        <dbReference type="EMBL" id="CAJ0557587.1"/>
    </source>
</evidence>
<comment type="subcellular location">
    <subcellularLocation>
        <location evidence="1">Membrane</location>
        <topology evidence="1">Multi-pass membrane protein</topology>
    </subcellularLocation>
</comment>
<keyword evidence="3" id="KW-0050">Antiport</keyword>
<reference evidence="11" key="1">
    <citation type="submission" date="2023-06" db="EMBL/GenBank/DDBJ databases">
        <authorList>
            <person name="Delattre M."/>
        </authorList>
    </citation>
    <scope>NUCLEOTIDE SEQUENCE</scope>
    <source>
        <strain evidence="11">AF72</strain>
    </source>
</reference>
<dbReference type="EMBL" id="CATQJA010000056">
    <property type="protein sequence ID" value="CAJ0557587.1"/>
    <property type="molecule type" value="Genomic_DNA"/>
</dbReference>
<evidence type="ECO:0000256" key="9">
    <source>
        <dbReference type="SAM" id="Phobius"/>
    </source>
</evidence>
<dbReference type="Proteomes" id="UP001177023">
    <property type="component" value="Unassembled WGS sequence"/>
</dbReference>
<feature type="transmembrane region" description="Helical" evidence="9">
    <location>
        <begin position="350"/>
        <end position="370"/>
    </location>
</feature>
<dbReference type="Gene3D" id="1.20.1530.20">
    <property type="match status" value="1"/>
</dbReference>
<evidence type="ECO:0000313" key="12">
    <source>
        <dbReference type="Proteomes" id="UP001177023"/>
    </source>
</evidence>
<feature type="compositionally biased region" description="Polar residues" evidence="8">
    <location>
        <begin position="670"/>
        <end position="685"/>
    </location>
</feature>
<keyword evidence="12" id="KW-1185">Reference proteome</keyword>
<protein>
    <recommendedName>
        <fullName evidence="10">Cation/H+ exchanger transmembrane domain-containing protein</fullName>
    </recommendedName>
</protein>
<feature type="region of interest" description="Disordered" evidence="8">
    <location>
        <begin position="420"/>
        <end position="446"/>
    </location>
</feature>
<evidence type="ECO:0000256" key="1">
    <source>
        <dbReference type="ARBA" id="ARBA00004141"/>
    </source>
</evidence>
<proteinExistence type="predicted"/>
<feature type="compositionally biased region" description="Polar residues" evidence="8">
    <location>
        <begin position="420"/>
        <end position="431"/>
    </location>
</feature>
<keyword evidence="6" id="KW-0406">Ion transport</keyword>
<feature type="compositionally biased region" description="Low complexity" evidence="8">
    <location>
        <begin position="432"/>
        <end position="446"/>
    </location>
</feature>
<evidence type="ECO:0000256" key="4">
    <source>
        <dbReference type="ARBA" id="ARBA00022692"/>
    </source>
</evidence>
<feature type="transmembrane region" description="Helical" evidence="9">
    <location>
        <begin position="232"/>
        <end position="254"/>
    </location>
</feature>
<dbReference type="GO" id="GO:0015297">
    <property type="term" value="F:antiporter activity"/>
    <property type="evidence" value="ECO:0007669"/>
    <property type="project" value="UniProtKB-KW"/>
</dbReference>